<gene>
    <name evidence="2" type="ORF">GCM10011312_03590</name>
</gene>
<sequence length="121" mass="13898">MILIKQPFMIAAFLVALTIYTCQVLGIGLPTFINNYVNNLLCIPLVLTLCLIVLQNIKSDNRLTIPIFVITSVTLYYIFYFEWYLPNVNPRYTADIIDVSLYIAGGVIFYFLQNKYISQPT</sequence>
<protein>
    <recommendedName>
        <fullName evidence="4">Magnesium citrate secondary transporter</fullName>
    </recommendedName>
</protein>
<evidence type="ECO:0000313" key="3">
    <source>
        <dbReference type="Proteomes" id="UP000652231"/>
    </source>
</evidence>
<evidence type="ECO:0000313" key="2">
    <source>
        <dbReference type="EMBL" id="GGD82715.1"/>
    </source>
</evidence>
<dbReference type="AlphaFoldDB" id="A0A8J2V4Z9"/>
<reference evidence="2" key="1">
    <citation type="journal article" date="2014" name="Int. J. Syst. Evol. Microbiol.">
        <title>Complete genome sequence of Corynebacterium casei LMG S-19264T (=DSM 44701T), isolated from a smear-ripened cheese.</title>
        <authorList>
            <consortium name="US DOE Joint Genome Institute (JGI-PGF)"/>
            <person name="Walter F."/>
            <person name="Albersmeier A."/>
            <person name="Kalinowski J."/>
            <person name="Ruckert C."/>
        </authorList>
    </citation>
    <scope>NUCLEOTIDE SEQUENCE</scope>
    <source>
        <strain evidence="2">CGMCC 1.12924</strain>
    </source>
</reference>
<keyword evidence="1" id="KW-0812">Transmembrane</keyword>
<keyword evidence="1" id="KW-0472">Membrane</keyword>
<keyword evidence="3" id="KW-1185">Reference proteome</keyword>
<feature type="transmembrane region" description="Helical" evidence="1">
    <location>
        <begin position="92"/>
        <end position="112"/>
    </location>
</feature>
<dbReference type="Proteomes" id="UP000652231">
    <property type="component" value="Unassembled WGS sequence"/>
</dbReference>
<name>A0A8J2V4Z9_9FLAO</name>
<feature type="transmembrane region" description="Helical" evidence="1">
    <location>
        <begin position="63"/>
        <end position="80"/>
    </location>
</feature>
<comment type="caution">
    <text evidence="2">The sequence shown here is derived from an EMBL/GenBank/DDBJ whole genome shotgun (WGS) entry which is preliminary data.</text>
</comment>
<dbReference type="EMBL" id="BMGK01000001">
    <property type="protein sequence ID" value="GGD82715.1"/>
    <property type="molecule type" value="Genomic_DNA"/>
</dbReference>
<reference evidence="2" key="2">
    <citation type="submission" date="2020-09" db="EMBL/GenBank/DDBJ databases">
        <authorList>
            <person name="Sun Q."/>
            <person name="Zhou Y."/>
        </authorList>
    </citation>
    <scope>NUCLEOTIDE SEQUENCE</scope>
    <source>
        <strain evidence="2">CGMCC 1.12924</strain>
    </source>
</reference>
<organism evidence="2 3">
    <name type="scientific">Planktosalinus lacus</name>
    <dbReference type="NCBI Taxonomy" id="1526573"/>
    <lineage>
        <taxon>Bacteria</taxon>
        <taxon>Pseudomonadati</taxon>
        <taxon>Bacteroidota</taxon>
        <taxon>Flavobacteriia</taxon>
        <taxon>Flavobacteriales</taxon>
        <taxon>Flavobacteriaceae</taxon>
        <taxon>Planktosalinus</taxon>
    </lineage>
</organism>
<feature type="transmembrane region" description="Helical" evidence="1">
    <location>
        <begin position="36"/>
        <end position="54"/>
    </location>
</feature>
<keyword evidence="1" id="KW-1133">Transmembrane helix</keyword>
<evidence type="ECO:0000256" key="1">
    <source>
        <dbReference type="SAM" id="Phobius"/>
    </source>
</evidence>
<evidence type="ECO:0008006" key="4">
    <source>
        <dbReference type="Google" id="ProtNLM"/>
    </source>
</evidence>
<proteinExistence type="predicted"/>
<accession>A0A8J2V4Z9</accession>